<dbReference type="PANTHER" id="PTHR45642">
    <property type="entry name" value="GDSL ESTERASE/LIPASE EXL3"/>
    <property type="match status" value="1"/>
</dbReference>
<gene>
    <name evidence="2" type="ORF">TorRG33x02_255200</name>
</gene>
<name>A0A2P5DD53_TREOI</name>
<proteinExistence type="predicted"/>
<dbReference type="OrthoDB" id="1600564at2759"/>
<comment type="caution">
    <text evidence="2">The sequence shown here is derived from an EMBL/GenBank/DDBJ whole genome shotgun (WGS) entry which is preliminary data.</text>
</comment>
<keyword evidence="2" id="KW-0378">Hydrolase</keyword>
<dbReference type="Proteomes" id="UP000237000">
    <property type="component" value="Unassembled WGS sequence"/>
</dbReference>
<dbReference type="AlphaFoldDB" id="A0A2P5DD53"/>
<dbReference type="STRING" id="63057.A0A2P5DD53"/>
<evidence type="ECO:0000256" key="1">
    <source>
        <dbReference type="ARBA" id="ARBA00022729"/>
    </source>
</evidence>
<keyword evidence="3" id="KW-1185">Reference proteome</keyword>
<dbReference type="InParanoid" id="A0A2P5DD53"/>
<dbReference type="EMBL" id="JXTC01000278">
    <property type="protein sequence ID" value="PON71228.1"/>
    <property type="molecule type" value="Genomic_DNA"/>
</dbReference>
<dbReference type="InterPro" id="IPR036514">
    <property type="entry name" value="SGNH_hydro_sf"/>
</dbReference>
<sequence length="158" mass="18046">MFIFGDSHVVVDVGNNSFLTTLVKSNFPPYGRDFFLWTTQYSWQILLAIDYLAGTLNIDSYQFAISLQKQLDNYKEYQGKVVEMGIVREGATGLLHTLLSMTIRVSQTLTEMFVADPNNEFYPSGQEGVTPAPRILQGQRIHRCMVPYTLHRAVDIFR</sequence>
<organism evidence="2 3">
    <name type="scientific">Trema orientale</name>
    <name type="common">Charcoal tree</name>
    <name type="synonym">Celtis orientalis</name>
    <dbReference type="NCBI Taxonomy" id="63057"/>
    <lineage>
        <taxon>Eukaryota</taxon>
        <taxon>Viridiplantae</taxon>
        <taxon>Streptophyta</taxon>
        <taxon>Embryophyta</taxon>
        <taxon>Tracheophyta</taxon>
        <taxon>Spermatophyta</taxon>
        <taxon>Magnoliopsida</taxon>
        <taxon>eudicotyledons</taxon>
        <taxon>Gunneridae</taxon>
        <taxon>Pentapetalae</taxon>
        <taxon>rosids</taxon>
        <taxon>fabids</taxon>
        <taxon>Rosales</taxon>
        <taxon>Cannabaceae</taxon>
        <taxon>Trema</taxon>
    </lineage>
</organism>
<evidence type="ECO:0000313" key="2">
    <source>
        <dbReference type="EMBL" id="PON71228.1"/>
    </source>
</evidence>
<keyword evidence="1" id="KW-0732">Signal</keyword>
<dbReference type="PANTHER" id="PTHR45642:SF139">
    <property type="entry name" value="SGNH HYDROLASE-TYPE ESTERASE DOMAIN-CONTAINING PROTEIN"/>
    <property type="match status" value="1"/>
</dbReference>
<dbReference type="GO" id="GO:0016787">
    <property type="term" value="F:hydrolase activity"/>
    <property type="evidence" value="ECO:0007669"/>
    <property type="project" value="UniProtKB-KW"/>
</dbReference>
<accession>A0A2P5DD53</accession>
<dbReference type="InterPro" id="IPR050592">
    <property type="entry name" value="GDSL_lipolytic_enzyme"/>
</dbReference>
<reference evidence="3" key="1">
    <citation type="submission" date="2016-06" db="EMBL/GenBank/DDBJ databases">
        <title>Parallel loss of symbiosis genes in relatives of nitrogen-fixing non-legume Parasponia.</title>
        <authorList>
            <person name="Van Velzen R."/>
            <person name="Holmer R."/>
            <person name="Bu F."/>
            <person name="Rutten L."/>
            <person name="Van Zeijl A."/>
            <person name="Liu W."/>
            <person name="Santuari L."/>
            <person name="Cao Q."/>
            <person name="Sharma T."/>
            <person name="Shen D."/>
            <person name="Roswanjaya Y."/>
            <person name="Wardhani T."/>
            <person name="Kalhor M.S."/>
            <person name="Jansen J."/>
            <person name="Van den Hoogen J."/>
            <person name="Gungor B."/>
            <person name="Hartog M."/>
            <person name="Hontelez J."/>
            <person name="Verver J."/>
            <person name="Yang W.-C."/>
            <person name="Schijlen E."/>
            <person name="Repin R."/>
            <person name="Schilthuizen M."/>
            <person name="Schranz E."/>
            <person name="Heidstra R."/>
            <person name="Miyata K."/>
            <person name="Fedorova E."/>
            <person name="Kohlen W."/>
            <person name="Bisseling T."/>
            <person name="Smit S."/>
            <person name="Geurts R."/>
        </authorList>
    </citation>
    <scope>NUCLEOTIDE SEQUENCE [LARGE SCALE GENOMIC DNA]</scope>
    <source>
        <strain evidence="3">cv. RG33-2</strain>
    </source>
</reference>
<evidence type="ECO:0000313" key="3">
    <source>
        <dbReference type="Proteomes" id="UP000237000"/>
    </source>
</evidence>
<dbReference type="Gene3D" id="3.40.50.1110">
    <property type="entry name" value="SGNH hydrolase"/>
    <property type="match status" value="1"/>
</dbReference>
<protein>
    <submittedName>
        <fullName evidence="2">SGNH hydrolase-type esterase domain containing protein</fullName>
    </submittedName>
</protein>